<name>A0AA39F9W5_9HYME</name>
<feature type="compositionally biased region" description="Acidic residues" evidence="1">
    <location>
        <begin position="65"/>
        <end position="77"/>
    </location>
</feature>
<dbReference type="Proteomes" id="UP001168990">
    <property type="component" value="Unassembled WGS sequence"/>
</dbReference>
<dbReference type="EMBL" id="JAQQBS010001422">
    <property type="protein sequence ID" value="KAK0165514.1"/>
    <property type="molecule type" value="Genomic_DNA"/>
</dbReference>
<feature type="compositionally biased region" description="Acidic residues" evidence="1">
    <location>
        <begin position="42"/>
        <end position="54"/>
    </location>
</feature>
<comment type="caution">
    <text evidence="2">The sequence shown here is derived from an EMBL/GenBank/DDBJ whole genome shotgun (WGS) entry which is preliminary data.</text>
</comment>
<proteinExistence type="predicted"/>
<reference evidence="2" key="1">
    <citation type="journal article" date="2023" name="bioRxiv">
        <title>Scaffold-level genome assemblies of two parasitoid biocontrol wasps reveal the parthenogenesis mechanism and an associated novel virus.</title>
        <authorList>
            <person name="Inwood S."/>
            <person name="Skelly J."/>
            <person name="Guhlin J."/>
            <person name="Harrop T."/>
            <person name="Goldson S."/>
            <person name="Dearden P."/>
        </authorList>
    </citation>
    <scope>NUCLEOTIDE SEQUENCE</scope>
    <source>
        <strain evidence="2">Irish</strain>
        <tissue evidence="2">Whole body</tissue>
    </source>
</reference>
<reference evidence="2" key="2">
    <citation type="submission" date="2023-03" db="EMBL/GenBank/DDBJ databases">
        <authorList>
            <person name="Inwood S.N."/>
            <person name="Skelly J.G."/>
            <person name="Guhlin J."/>
            <person name="Harrop T.W.R."/>
            <person name="Goldson S.G."/>
            <person name="Dearden P.K."/>
        </authorList>
    </citation>
    <scope>NUCLEOTIDE SEQUENCE</scope>
    <source>
        <strain evidence="2">Irish</strain>
        <tissue evidence="2">Whole body</tissue>
    </source>
</reference>
<feature type="compositionally biased region" description="Polar residues" evidence="1">
    <location>
        <begin position="265"/>
        <end position="287"/>
    </location>
</feature>
<organism evidence="2 3">
    <name type="scientific">Microctonus aethiopoides</name>
    <dbReference type="NCBI Taxonomy" id="144406"/>
    <lineage>
        <taxon>Eukaryota</taxon>
        <taxon>Metazoa</taxon>
        <taxon>Ecdysozoa</taxon>
        <taxon>Arthropoda</taxon>
        <taxon>Hexapoda</taxon>
        <taxon>Insecta</taxon>
        <taxon>Pterygota</taxon>
        <taxon>Neoptera</taxon>
        <taxon>Endopterygota</taxon>
        <taxon>Hymenoptera</taxon>
        <taxon>Apocrita</taxon>
        <taxon>Ichneumonoidea</taxon>
        <taxon>Braconidae</taxon>
        <taxon>Euphorinae</taxon>
        <taxon>Microctonus</taxon>
    </lineage>
</organism>
<sequence length="501" mass="57102">MNIPVGMRRDSQTTIVDSDAITICDNDATESSFVDERQPDTETSESDNDMTNDSDDSKDSIVDVETSESDDDMTNDSDDSKDSIVEWAKKCIKKRKMNGEGNETSKKIRWNEYEINTTSTVFEQNVMNMKLPSSSEIREFLKKHPKIMMNIPDSMSSESNINNSCNSTEVARTEEATYCVIDTQKNSNSVTNNSHDFIDDSDSSTSDISELEVLNAAFKDAVRDDSACYTEKHTITEKNDETYDYENEYSSIRDDSQSQSQEISNLSCQNQSQDVSNLSVQSDTNRSQNNNIAVIDNALPGGAPDDDQMFVVYSNQEIRKKHFCFYCKTFQTVISRHLPTVHKDEPEVRELLMFKPKSKERRELINLLRLKGDYFFNSNSGLNDGEKLVTRQPNAKNPKKASEFKTCHKCLGAFLNIHRHRLKCLDGSSMHHRSNPTLSRAVAGHIHKDSNQKLRKLFSVMRDDDITIALRYDVLLIAFGNELCDKYTKQQQHDMISSRIM</sequence>
<dbReference type="AlphaFoldDB" id="A0AA39F9W5"/>
<evidence type="ECO:0000313" key="2">
    <source>
        <dbReference type="EMBL" id="KAK0165514.1"/>
    </source>
</evidence>
<accession>A0AA39F9W5</accession>
<dbReference type="PANTHER" id="PTHR33480">
    <property type="entry name" value="SET DOMAIN-CONTAINING PROTEIN-RELATED"/>
    <property type="match status" value="1"/>
</dbReference>
<evidence type="ECO:0000256" key="1">
    <source>
        <dbReference type="SAM" id="MobiDB-lite"/>
    </source>
</evidence>
<feature type="region of interest" description="Disordered" evidence="1">
    <location>
        <begin position="1"/>
        <end position="81"/>
    </location>
</feature>
<protein>
    <submittedName>
        <fullName evidence="2">Uncharacterized protein</fullName>
    </submittedName>
</protein>
<keyword evidence="3" id="KW-1185">Reference proteome</keyword>
<dbReference type="PANTHER" id="PTHR33480:SF5">
    <property type="entry name" value="SI:DKEY-51D8.9"/>
    <property type="match status" value="1"/>
</dbReference>
<evidence type="ECO:0000313" key="3">
    <source>
        <dbReference type="Proteomes" id="UP001168990"/>
    </source>
</evidence>
<feature type="region of interest" description="Disordered" evidence="1">
    <location>
        <begin position="249"/>
        <end position="287"/>
    </location>
</feature>
<gene>
    <name evidence="2" type="ORF">PV328_004021</name>
</gene>